<sequence length="101" mass="11163">MAALIADAGFGELDELVLCHCESGLRAMLRKGGQTGEWQFDERLIGLLTTVVNEHERQLRQTRLQVIVKATEALERAIDVSETPEDLFSSRTAIAGPKRLA</sequence>
<dbReference type="KEGG" id="bfn:OI25_2958"/>
<organism evidence="1 2">
    <name type="scientific">Paraburkholderia fungorum</name>
    <dbReference type="NCBI Taxonomy" id="134537"/>
    <lineage>
        <taxon>Bacteria</taxon>
        <taxon>Pseudomonadati</taxon>
        <taxon>Pseudomonadota</taxon>
        <taxon>Betaproteobacteria</taxon>
        <taxon>Burkholderiales</taxon>
        <taxon>Burkholderiaceae</taxon>
        <taxon>Paraburkholderia</taxon>
    </lineage>
</organism>
<evidence type="ECO:0000313" key="2">
    <source>
        <dbReference type="Proteomes" id="UP000032614"/>
    </source>
</evidence>
<reference evidence="1 2" key="1">
    <citation type="journal article" date="2015" name="Genome Announc.">
        <title>Complete genome sequences for 59 burkholderia isolates, both pathogenic and near neighbor.</title>
        <authorList>
            <person name="Johnson S.L."/>
            <person name="Bishop-Lilly K.A."/>
            <person name="Ladner J.T."/>
            <person name="Daligault H.E."/>
            <person name="Davenport K.W."/>
            <person name="Jaissle J."/>
            <person name="Frey K.G."/>
            <person name="Koroleva G.I."/>
            <person name="Bruce D.C."/>
            <person name="Coyne S.R."/>
            <person name="Broomall S.M."/>
            <person name="Li P.E."/>
            <person name="Teshima H."/>
            <person name="Gibbons H.S."/>
            <person name="Palacios G.F."/>
            <person name="Rosenzweig C.N."/>
            <person name="Redden C.L."/>
            <person name="Xu Y."/>
            <person name="Minogue T.D."/>
            <person name="Chain P.S."/>
        </authorList>
    </citation>
    <scope>NUCLEOTIDE SEQUENCE [LARGE SCALE GENOMIC DNA]</scope>
    <source>
        <strain evidence="1 2">ATCC BAA-463</strain>
    </source>
</reference>
<gene>
    <name evidence="1" type="ORF">OI25_2958</name>
</gene>
<dbReference type="AlphaFoldDB" id="A0AAU8SU25"/>
<accession>A0AAU8SU25</accession>
<dbReference type="EMBL" id="CP010026">
    <property type="protein sequence ID" value="AJZ57421.1"/>
    <property type="molecule type" value="Genomic_DNA"/>
</dbReference>
<proteinExistence type="predicted"/>
<dbReference type="Proteomes" id="UP000032614">
    <property type="component" value="Chromosome 1"/>
</dbReference>
<name>A0AAU8SU25_9BURK</name>
<evidence type="ECO:0000313" key="1">
    <source>
        <dbReference type="EMBL" id="AJZ57421.1"/>
    </source>
</evidence>
<protein>
    <submittedName>
        <fullName evidence="1">Transcriptional regulator, fis family</fullName>
    </submittedName>
</protein>